<feature type="transmembrane region" description="Helical" evidence="10">
    <location>
        <begin position="514"/>
        <end position="532"/>
    </location>
</feature>
<dbReference type="PANTHER" id="PTHR43047">
    <property type="entry name" value="TWO-COMPONENT HISTIDINE PROTEIN KINASE"/>
    <property type="match status" value="1"/>
</dbReference>
<dbReference type="InterPro" id="IPR004358">
    <property type="entry name" value="Sig_transdc_His_kin-like_C"/>
</dbReference>
<dbReference type="PROSITE" id="PS50109">
    <property type="entry name" value="HIS_KIN"/>
    <property type="match status" value="2"/>
</dbReference>
<dbReference type="PRINTS" id="PR00344">
    <property type="entry name" value="BCTRLSENSOR"/>
</dbReference>
<protein>
    <recommendedName>
        <fullName evidence="2">histidine kinase</fullName>
        <ecNumber evidence="2">2.7.13.3</ecNumber>
    </recommendedName>
</protein>
<feature type="transmembrane region" description="Helical" evidence="10">
    <location>
        <begin position="211"/>
        <end position="236"/>
    </location>
</feature>
<dbReference type="RefSeq" id="WP_345594315.1">
    <property type="nucleotide sequence ID" value="NZ_BAABJG010000055.1"/>
</dbReference>
<dbReference type="SUPFAM" id="SSF52172">
    <property type="entry name" value="CheY-like"/>
    <property type="match status" value="1"/>
</dbReference>
<evidence type="ECO:0000256" key="1">
    <source>
        <dbReference type="ARBA" id="ARBA00000085"/>
    </source>
</evidence>
<organism evidence="13 14">
    <name type="scientific">Paenibacillus vulneris</name>
    <dbReference type="NCBI Taxonomy" id="1133364"/>
    <lineage>
        <taxon>Bacteria</taxon>
        <taxon>Bacillati</taxon>
        <taxon>Bacillota</taxon>
        <taxon>Bacilli</taxon>
        <taxon>Bacillales</taxon>
        <taxon>Paenibacillaceae</taxon>
        <taxon>Paenibacillus</taxon>
    </lineage>
</organism>
<accession>A0ABW3UKA3</accession>
<dbReference type="CDD" id="cd00082">
    <property type="entry name" value="HisKA"/>
    <property type="match status" value="1"/>
</dbReference>
<name>A0ABW3UKA3_9BACL</name>
<evidence type="ECO:0000313" key="14">
    <source>
        <dbReference type="Proteomes" id="UP001597180"/>
    </source>
</evidence>
<gene>
    <name evidence="13" type="ORF">ACFQ4B_07530</name>
</gene>
<feature type="domain" description="Response regulatory" evidence="12">
    <location>
        <begin position="711"/>
        <end position="827"/>
    </location>
</feature>
<dbReference type="GO" id="GO:0005524">
    <property type="term" value="F:ATP binding"/>
    <property type="evidence" value="ECO:0007669"/>
    <property type="project" value="UniProtKB-KW"/>
</dbReference>
<dbReference type="Gene3D" id="3.30.565.10">
    <property type="entry name" value="Histidine kinase-like ATPase, C-terminal domain"/>
    <property type="match status" value="2"/>
</dbReference>
<feature type="modified residue" description="4-aspartylphosphate" evidence="9">
    <location>
        <position position="760"/>
    </location>
</feature>
<evidence type="ECO:0000313" key="13">
    <source>
        <dbReference type="EMBL" id="MFD1219964.1"/>
    </source>
</evidence>
<evidence type="ECO:0000259" key="12">
    <source>
        <dbReference type="PROSITE" id="PS50110"/>
    </source>
</evidence>
<sequence>MKTINARTSIRYGVILILFLSFLLGLRLAWNQAFLTLSEPRPDHGVLDLRGFNLDQTASFLLDGEWEFYPNQLLTSQDIRTGSNQAAAIQVPGDWGSLLDDESGSSYGYGTYRLRILIDPLKQPVALWFQGIQASSAIELNGVTVGGMGNPAANPNDYVPWNVSYTSTYSIEGTTEIELLIRAANFDDPHSGGILKSFRFGSQASIDYVRWYSIGFQLVIFLILLLHGLYAIILFIFNRHERALLITGLLTVSVGIAVLAGHDNVLLLWLPVNYAWAIKLRLLALLWQNVFILLLFRKFAAAPPGNLGLRIYLAAVAIYSGFLVVAPASWVHTATYYQVFHVYYLLAFAWFIYIVGTMIFKKQADKDIIFLMLTAVAILSNVTWSLIEAVSNVTTVYYPLDILAAITGFSTYWFKKYFRKSSENAKLNEQLKRADKLKDQFLANTSHELRTPLHGIMNIARTVVTKEKDNLNGSSLKDMELLITISNRMSHMLGDLLDVAQLQEQRLTLSKEPLLVQSVVPGVIGMLSFMTGTKPIQLHMDISEKLPPVMADEKRLVQILYNLLHNAIKYTEQGIISVSADMREGRAVLHVSDTGIGMDEETQARIFLPYEQGAYGVSDRGGIGLGLSICKQLVELHGGTLSVRSQLGEGSVFSFDLPITDEMNSPLQQDIQQSVPEAAGFVNTGAPFADSIGELAASVIIPSIVNSKSIHILAVDDDPINLSVLEGILSAESYNITTVHSAREALELLETKQWDLLITDVMMPHTSGYELTQKIRERYSVSDLPILLLTARTQPADIYTGFMAGANDYITKPVDSTELKYRIRALTALKQSIDERLRIEAAYLQAQIHPHFLFNTLSALMALSDIDTEKMRKLGDAFTSFLRISFDYLNTDELVELEHELELVKSYLYIEQERFGERLSIQWEVDPNIEGLLLPPLSIQPLIENAVIHGLLSRNLGGTVRLSISRQENLAFIEVQDNGKGMDQERAAQLLNPSSNARRGIGISNTHRRLTQLYGHGLSIVSRINEGTTVSFVIPDSGKPLEAGKDQ</sequence>
<feature type="domain" description="Histidine kinase" evidence="11">
    <location>
        <begin position="444"/>
        <end position="661"/>
    </location>
</feature>
<dbReference type="InterPro" id="IPR001789">
    <property type="entry name" value="Sig_transdc_resp-reg_receiver"/>
</dbReference>
<keyword evidence="10" id="KW-0812">Transmembrane</keyword>
<keyword evidence="14" id="KW-1185">Reference proteome</keyword>
<evidence type="ECO:0000256" key="10">
    <source>
        <dbReference type="SAM" id="Phobius"/>
    </source>
</evidence>
<dbReference type="PANTHER" id="PTHR43047:SF72">
    <property type="entry name" value="OSMOSENSING HISTIDINE PROTEIN KINASE SLN1"/>
    <property type="match status" value="1"/>
</dbReference>
<dbReference type="SMART" id="SM00387">
    <property type="entry name" value="HATPase_c"/>
    <property type="match status" value="2"/>
</dbReference>
<reference evidence="14" key="1">
    <citation type="journal article" date="2019" name="Int. J. Syst. Evol. Microbiol.">
        <title>The Global Catalogue of Microorganisms (GCM) 10K type strain sequencing project: providing services to taxonomists for standard genome sequencing and annotation.</title>
        <authorList>
            <consortium name="The Broad Institute Genomics Platform"/>
            <consortium name="The Broad Institute Genome Sequencing Center for Infectious Disease"/>
            <person name="Wu L."/>
            <person name="Ma J."/>
        </authorList>
    </citation>
    <scope>NUCLEOTIDE SEQUENCE [LARGE SCALE GENOMIC DNA]</scope>
    <source>
        <strain evidence="14">CCUG 53270</strain>
    </source>
</reference>
<dbReference type="CDD" id="cd17574">
    <property type="entry name" value="REC_OmpR"/>
    <property type="match status" value="1"/>
</dbReference>
<evidence type="ECO:0000256" key="7">
    <source>
        <dbReference type="ARBA" id="ARBA00022840"/>
    </source>
</evidence>
<dbReference type="InterPro" id="IPR005467">
    <property type="entry name" value="His_kinase_dom"/>
</dbReference>
<dbReference type="InterPro" id="IPR003594">
    <property type="entry name" value="HATPase_dom"/>
</dbReference>
<dbReference type="Gene3D" id="3.40.50.2300">
    <property type="match status" value="1"/>
</dbReference>
<feature type="transmembrane region" description="Helical" evidence="10">
    <location>
        <begin position="274"/>
        <end position="296"/>
    </location>
</feature>
<keyword evidence="4" id="KW-0808">Transferase</keyword>
<dbReference type="CDD" id="cd16922">
    <property type="entry name" value="HATPase_EvgS-ArcB-TorS-like"/>
    <property type="match status" value="1"/>
</dbReference>
<dbReference type="InterPro" id="IPR010559">
    <property type="entry name" value="Sig_transdc_His_kin_internal"/>
</dbReference>
<keyword evidence="8" id="KW-0902">Two-component regulatory system</keyword>
<feature type="transmembrane region" description="Helical" evidence="10">
    <location>
        <begin position="396"/>
        <end position="414"/>
    </location>
</feature>
<feature type="transmembrane region" description="Helical" evidence="10">
    <location>
        <begin position="368"/>
        <end position="390"/>
    </location>
</feature>
<evidence type="ECO:0000256" key="8">
    <source>
        <dbReference type="ARBA" id="ARBA00023012"/>
    </source>
</evidence>
<feature type="transmembrane region" description="Helical" evidence="10">
    <location>
        <begin position="336"/>
        <end position="356"/>
    </location>
</feature>
<comment type="caution">
    <text evidence="13">The sequence shown here is derived from an EMBL/GenBank/DDBJ whole genome shotgun (WGS) entry which is preliminary data.</text>
</comment>
<dbReference type="PROSITE" id="PS50110">
    <property type="entry name" value="RESPONSE_REGULATORY"/>
    <property type="match status" value="1"/>
</dbReference>
<evidence type="ECO:0000256" key="5">
    <source>
        <dbReference type="ARBA" id="ARBA00022741"/>
    </source>
</evidence>
<dbReference type="Proteomes" id="UP001597180">
    <property type="component" value="Unassembled WGS sequence"/>
</dbReference>
<evidence type="ECO:0000259" key="11">
    <source>
        <dbReference type="PROSITE" id="PS50109"/>
    </source>
</evidence>
<dbReference type="InterPro" id="IPR036097">
    <property type="entry name" value="HisK_dim/P_sf"/>
</dbReference>
<dbReference type="SUPFAM" id="SSF49785">
    <property type="entry name" value="Galactose-binding domain-like"/>
    <property type="match status" value="1"/>
</dbReference>
<keyword evidence="3 9" id="KW-0597">Phosphoprotein</keyword>
<feature type="transmembrane region" description="Helical" evidence="10">
    <location>
        <begin position="308"/>
        <end position="330"/>
    </location>
</feature>
<evidence type="ECO:0000256" key="2">
    <source>
        <dbReference type="ARBA" id="ARBA00012438"/>
    </source>
</evidence>
<comment type="catalytic activity">
    <reaction evidence="1">
        <text>ATP + protein L-histidine = ADP + protein N-phospho-L-histidine.</text>
        <dbReference type="EC" id="2.7.13.3"/>
    </reaction>
</comment>
<dbReference type="Pfam" id="PF02518">
    <property type="entry name" value="HATPase_c"/>
    <property type="match status" value="2"/>
</dbReference>
<dbReference type="Gene3D" id="1.10.287.130">
    <property type="match status" value="1"/>
</dbReference>
<evidence type="ECO:0000256" key="6">
    <source>
        <dbReference type="ARBA" id="ARBA00022777"/>
    </source>
</evidence>
<keyword evidence="7 13" id="KW-0067">ATP-binding</keyword>
<keyword evidence="6" id="KW-0418">Kinase</keyword>
<dbReference type="InterPro" id="IPR003661">
    <property type="entry name" value="HisK_dim/P_dom"/>
</dbReference>
<evidence type="ECO:0000256" key="4">
    <source>
        <dbReference type="ARBA" id="ARBA00022679"/>
    </source>
</evidence>
<proteinExistence type="predicted"/>
<dbReference type="SMART" id="SM00388">
    <property type="entry name" value="HisKA"/>
    <property type="match status" value="1"/>
</dbReference>
<feature type="transmembrane region" description="Helical" evidence="10">
    <location>
        <begin position="243"/>
        <end position="262"/>
    </location>
</feature>
<dbReference type="Pfam" id="PF06580">
    <property type="entry name" value="His_kinase"/>
    <property type="match status" value="1"/>
</dbReference>
<dbReference type="Gene3D" id="2.60.120.260">
    <property type="entry name" value="Galactose-binding domain-like"/>
    <property type="match status" value="1"/>
</dbReference>
<dbReference type="Pfam" id="PF00512">
    <property type="entry name" value="HisKA"/>
    <property type="match status" value="1"/>
</dbReference>
<dbReference type="InterPro" id="IPR008979">
    <property type="entry name" value="Galactose-bd-like_sf"/>
</dbReference>
<feature type="domain" description="Histidine kinase" evidence="11">
    <location>
        <begin position="848"/>
        <end position="1038"/>
    </location>
</feature>
<dbReference type="EC" id="2.7.13.3" evidence="2"/>
<dbReference type="SUPFAM" id="SSF55874">
    <property type="entry name" value="ATPase domain of HSP90 chaperone/DNA topoisomerase II/histidine kinase"/>
    <property type="match status" value="2"/>
</dbReference>
<dbReference type="EMBL" id="JBHTLU010000012">
    <property type="protein sequence ID" value="MFD1219964.1"/>
    <property type="molecule type" value="Genomic_DNA"/>
</dbReference>
<dbReference type="InterPro" id="IPR036890">
    <property type="entry name" value="HATPase_C_sf"/>
</dbReference>
<evidence type="ECO:0000256" key="9">
    <source>
        <dbReference type="PROSITE-ProRule" id="PRU00169"/>
    </source>
</evidence>
<dbReference type="SUPFAM" id="SSF47384">
    <property type="entry name" value="Homodimeric domain of signal transducing histidine kinase"/>
    <property type="match status" value="1"/>
</dbReference>
<dbReference type="InterPro" id="IPR011006">
    <property type="entry name" value="CheY-like_superfamily"/>
</dbReference>
<keyword evidence="10" id="KW-1133">Transmembrane helix</keyword>
<evidence type="ECO:0000256" key="3">
    <source>
        <dbReference type="ARBA" id="ARBA00022553"/>
    </source>
</evidence>
<dbReference type="SMART" id="SM00448">
    <property type="entry name" value="REC"/>
    <property type="match status" value="1"/>
</dbReference>
<keyword evidence="10" id="KW-0472">Membrane</keyword>
<keyword evidence="5" id="KW-0547">Nucleotide-binding</keyword>
<dbReference type="Pfam" id="PF00072">
    <property type="entry name" value="Response_reg"/>
    <property type="match status" value="1"/>
</dbReference>